<dbReference type="RefSeq" id="WP_013018204.1">
    <property type="nucleotide sequence ID" value="NC_013947.1"/>
</dbReference>
<keyword evidence="2 4" id="KW-0238">DNA-binding</keyword>
<dbReference type="InterPro" id="IPR001867">
    <property type="entry name" value="OmpR/PhoB-type_DNA-bd"/>
</dbReference>
<dbReference type="Pfam" id="PF03704">
    <property type="entry name" value="BTAD"/>
    <property type="match status" value="1"/>
</dbReference>
<dbReference type="KEGG" id="sna:Snas_2958"/>
<dbReference type="Pfam" id="PF13424">
    <property type="entry name" value="TPR_12"/>
    <property type="match status" value="1"/>
</dbReference>
<protein>
    <submittedName>
        <fullName evidence="6">Transcriptional regulator, SARP family</fullName>
    </submittedName>
</protein>
<dbReference type="OrthoDB" id="4507225at2"/>
<evidence type="ECO:0000256" key="1">
    <source>
        <dbReference type="ARBA" id="ARBA00005820"/>
    </source>
</evidence>
<dbReference type="InterPro" id="IPR036388">
    <property type="entry name" value="WH-like_DNA-bd_sf"/>
</dbReference>
<dbReference type="SMART" id="SM01043">
    <property type="entry name" value="BTAD"/>
    <property type="match status" value="1"/>
</dbReference>
<dbReference type="CDD" id="cd15831">
    <property type="entry name" value="BTAD"/>
    <property type="match status" value="1"/>
</dbReference>
<evidence type="ECO:0000313" key="6">
    <source>
        <dbReference type="EMBL" id="ADD42633.1"/>
    </source>
</evidence>
<comment type="similarity">
    <text evidence="1">Belongs to the AfsR/DnrI/RedD regulatory family.</text>
</comment>
<organism evidence="6 7">
    <name type="scientific">Stackebrandtia nassauensis (strain DSM 44728 / CIP 108903 / NRRL B-16338 / NBRC 102104 / LLR-40K-21)</name>
    <dbReference type="NCBI Taxonomy" id="446470"/>
    <lineage>
        <taxon>Bacteria</taxon>
        <taxon>Bacillati</taxon>
        <taxon>Actinomycetota</taxon>
        <taxon>Actinomycetes</taxon>
        <taxon>Glycomycetales</taxon>
        <taxon>Glycomycetaceae</taxon>
        <taxon>Stackebrandtia</taxon>
    </lineage>
</organism>
<dbReference type="Gene3D" id="1.25.40.10">
    <property type="entry name" value="Tetratricopeptide repeat domain"/>
    <property type="match status" value="3"/>
</dbReference>
<reference evidence="6 7" key="1">
    <citation type="journal article" date="2009" name="Stand. Genomic Sci.">
        <title>Complete genome sequence of Stackebrandtia nassauensis type strain (LLR-40K-21).</title>
        <authorList>
            <person name="Munk C."/>
            <person name="Lapidus A."/>
            <person name="Copeland A."/>
            <person name="Jando M."/>
            <person name="Mayilraj S."/>
            <person name="Glavina Del Rio T."/>
            <person name="Nolan M."/>
            <person name="Chen F."/>
            <person name="Lucas S."/>
            <person name="Tice H."/>
            <person name="Cheng J.F."/>
            <person name="Han C."/>
            <person name="Detter J.C."/>
            <person name="Bruce D."/>
            <person name="Goodwin L."/>
            <person name="Chain P."/>
            <person name="Pitluck S."/>
            <person name="Goker M."/>
            <person name="Ovchinikova G."/>
            <person name="Pati A."/>
            <person name="Ivanova N."/>
            <person name="Mavromatis K."/>
            <person name="Chen A."/>
            <person name="Palaniappan K."/>
            <person name="Land M."/>
            <person name="Hauser L."/>
            <person name="Chang Y.J."/>
            <person name="Jeffries C.D."/>
            <person name="Bristow J."/>
            <person name="Eisen J.A."/>
            <person name="Markowitz V."/>
            <person name="Hugenholtz P."/>
            <person name="Kyrpides N.C."/>
            <person name="Klenk H.P."/>
        </authorList>
    </citation>
    <scope>NUCLEOTIDE SEQUENCE [LARGE SCALE GENOMIC DNA]</scope>
    <source>
        <strain evidence="7">DSM 44728 / CIP 108903 / NRRL B-16338 / NBRC 102104 / LLR-40K-21</strain>
    </source>
</reference>
<dbReference type="EMBL" id="CP001778">
    <property type="protein sequence ID" value="ADD42633.1"/>
    <property type="molecule type" value="Genomic_DNA"/>
</dbReference>
<evidence type="ECO:0000256" key="2">
    <source>
        <dbReference type="ARBA" id="ARBA00023125"/>
    </source>
</evidence>
<dbReference type="Pfam" id="PF00931">
    <property type="entry name" value="NB-ARC"/>
    <property type="match status" value="1"/>
</dbReference>
<dbReference type="Gene3D" id="3.40.50.300">
    <property type="entry name" value="P-loop containing nucleotide triphosphate hydrolases"/>
    <property type="match status" value="1"/>
</dbReference>
<dbReference type="eggNOG" id="COG3903">
    <property type="taxonomic scope" value="Bacteria"/>
</dbReference>
<feature type="domain" description="OmpR/PhoB-type" evidence="5">
    <location>
        <begin position="1"/>
        <end position="92"/>
    </location>
</feature>
<dbReference type="Pfam" id="PF13181">
    <property type="entry name" value="TPR_8"/>
    <property type="match status" value="1"/>
</dbReference>
<dbReference type="InterPro" id="IPR002182">
    <property type="entry name" value="NB-ARC"/>
</dbReference>
<name>D3Q9F1_STANL</name>
<keyword evidence="3" id="KW-0802">TPR repeat</keyword>
<proteinExistence type="inferred from homology"/>
<dbReference type="PANTHER" id="PTHR47691:SF3">
    <property type="entry name" value="HTH-TYPE TRANSCRIPTIONAL REGULATOR RV0890C-RELATED"/>
    <property type="match status" value="1"/>
</dbReference>
<dbReference type="eggNOG" id="COG3629">
    <property type="taxonomic scope" value="Bacteria"/>
</dbReference>
<dbReference type="PROSITE" id="PS51755">
    <property type="entry name" value="OMPR_PHOB"/>
    <property type="match status" value="1"/>
</dbReference>
<accession>D3Q9F1</accession>
<dbReference type="GO" id="GO:0003677">
    <property type="term" value="F:DNA binding"/>
    <property type="evidence" value="ECO:0007669"/>
    <property type="project" value="UniProtKB-UniRule"/>
</dbReference>
<dbReference type="PANTHER" id="PTHR47691">
    <property type="entry name" value="REGULATOR-RELATED"/>
    <property type="match status" value="1"/>
</dbReference>
<dbReference type="SUPFAM" id="SSF48452">
    <property type="entry name" value="TPR-like"/>
    <property type="match status" value="3"/>
</dbReference>
<dbReference type="InterPro" id="IPR027417">
    <property type="entry name" value="P-loop_NTPase"/>
</dbReference>
<dbReference type="HOGENOM" id="CLU_004665_2_0_11"/>
<dbReference type="SMART" id="SM00862">
    <property type="entry name" value="Trans_reg_C"/>
    <property type="match status" value="1"/>
</dbReference>
<evidence type="ECO:0000256" key="4">
    <source>
        <dbReference type="PROSITE-ProRule" id="PRU01091"/>
    </source>
</evidence>
<keyword evidence="7" id="KW-1185">Reference proteome</keyword>
<gene>
    <name evidence="6" type="ordered locus">Snas_2958</name>
</gene>
<dbReference type="InterPro" id="IPR011990">
    <property type="entry name" value="TPR-like_helical_dom_sf"/>
</dbReference>
<dbReference type="AlphaFoldDB" id="D3Q9F1"/>
<feature type="repeat" description="TPR" evidence="3">
    <location>
        <begin position="748"/>
        <end position="781"/>
    </location>
</feature>
<dbReference type="InterPro" id="IPR019734">
    <property type="entry name" value="TPR_rpt"/>
</dbReference>
<evidence type="ECO:0000256" key="3">
    <source>
        <dbReference type="PROSITE-ProRule" id="PRU00339"/>
    </source>
</evidence>
<dbReference type="STRING" id="446470.Snas_2958"/>
<dbReference type="GO" id="GO:0000160">
    <property type="term" value="P:phosphorelay signal transduction system"/>
    <property type="evidence" value="ECO:0007669"/>
    <property type="project" value="InterPro"/>
</dbReference>
<dbReference type="InterPro" id="IPR016032">
    <property type="entry name" value="Sig_transdc_resp-reg_C-effctor"/>
</dbReference>
<dbReference type="SUPFAM" id="SSF52540">
    <property type="entry name" value="P-loop containing nucleoside triphosphate hydrolases"/>
    <property type="match status" value="1"/>
</dbReference>
<evidence type="ECO:0000313" key="7">
    <source>
        <dbReference type="Proteomes" id="UP000000844"/>
    </source>
</evidence>
<dbReference type="Gene3D" id="1.10.10.10">
    <property type="entry name" value="Winged helix-like DNA-binding domain superfamily/Winged helix DNA-binding domain"/>
    <property type="match status" value="1"/>
</dbReference>
<sequence>MLIRLLGSVEVAGEHGWVRAGPSKQSCVLAALAMTPGQPVATAALLQRVWGDDPPDKVFSTLYSYLARLRRLLQHDGVALTRAGNDGYQLVIEPEDIDLIAMRRLVTRAREAARAGDHETAVRDYREACSLWTGEALATVDGHWASQTREALRREQLAVLSALFDSELALGYHESVIPELEELVGRHPLVESLVAQLMLALYRADRPSDALARYAETRKLLRERQGAEPVERLRRLHKRILSHDPELRHVTDSPAVVSGRETPAQLPADTTAFTGRESPLRTLVDAADDSRVIVVDGMAGIGKTTLAVHAARRLAERYPDGQLYLNLHSFTDSVPPMAPAEALSALLDSLGVPRNAIPESVDARAAKFRSMLAGRRVLLLLDNARDEAQLSPLLPGDSGCLTIITSRRRLSGLDDIRPISLEPLDLEPSARLFAAAAGIDDLNDDDRAAIDRVVELCGGLPLAIRIAAARLRSRPTWSAADLLERLSKDYRLLDELAAGSRSVASTLGLSYRELTDGQRRLFRLLALCPGSDFDAATAAALAGAPVDALLTDLDALVDVSLVDAEPGGRYRMHDLIRRFAAEALARDERDVLAPVGRLRDHYLHHAHAAIKVLDPDIARLPDLPPPPPGITPPLLDGHAAALSWFAAEETALLSLLSTSVADAPGLVLDLAACVLPYLRDHSPSTEQPAVASLAVRASRSKGDTQRQAVWLNLLGNAHLTAARFAPAVDCYTEALEIHDSIGNVSGAASVHGNLGVVHKELGNYQRSLSHLERAAELAATAGDTVSLAIAESNACEVHVRLGNPSRGRELAESAMERFRELDRPLLLAQTLDNLAMAYLSEGRLADARRVEEEAVDYGRRHDAVEVLVQALNRLGAILREQNELPDALERHRQALALLSPDARPVLETGIRCEYGRTLLACGDPEAALAQFRQAAELASQAGQRYELALARHGIADALRARPTA</sequence>
<dbReference type="Proteomes" id="UP000000844">
    <property type="component" value="Chromosome"/>
</dbReference>
<dbReference type="PRINTS" id="PR00364">
    <property type="entry name" value="DISEASERSIST"/>
</dbReference>
<dbReference type="Pfam" id="PF00486">
    <property type="entry name" value="Trans_reg_C"/>
    <property type="match status" value="1"/>
</dbReference>
<dbReference type="Pfam" id="PF13374">
    <property type="entry name" value="TPR_10"/>
    <property type="match status" value="1"/>
</dbReference>
<dbReference type="GO" id="GO:0006355">
    <property type="term" value="P:regulation of DNA-templated transcription"/>
    <property type="evidence" value="ECO:0007669"/>
    <property type="project" value="InterPro"/>
</dbReference>
<dbReference type="PROSITE" id="PS50005">
    <property type="entry name" value="TPR"/>
    <property type="match status" value="1"/>
</dbReference>
<dbReference type="GO" id="GO:0043531">
    <property type="term" value="F:ADP binding"/>
    <property type="evidence" value="ECO:0007669"/>
    <property type="project" value="InterPro"/>
</dbReference>
<evidence type="ECO:0000259" key="5">
    <source>
        <dbReference type="PROSITE" id="PS51755"/>
    </source>
</evidence>
<feature type="DNA-binding region" description="OmpR/PhoB-type" evidence="4">
    <location>
        <begin position="1"/>
        <end position="92"/>
    </location>
</feature>
<dbReference type="SMART" id="SM00028">
    <property type="entry name" value="TPR"/>
    <property type="match status" value="6"/>
</dbReference>
<dbReference type="SUPFAM" id="SSF46894">
    <property type="entry name" value="C-terminal effector domain of the bipartite response regulators"/>
    <property type="match status" value="1"/>
</dbReference>
<dbReference type="InterPro" id="IPR005158">
    <property type="entry name" value="BTAD"/>
</dbReference>